<accession>A0ABC9U3D3</accession>
<dbReference type="PANTHER" id="PTHR34180">
    <property type="entry name" value="PEPTIDASE C45"/>
    <property type="match status" value="1"/>
</dbReference>
<dbReference type="InterPro" id="IPR005079">
    <property type="entry name" value="Peptidase_C45_hydrolase"/>
</dbReference>
<evidence type="ECO:0000313" key="2">
    <source>
        <dbReference type="EMBL" id="ERI80047.1"/>
    </source>
</evidence>
<dbReference type="Gene3D" id="1.10.10.2120">
    <property type="match status" value="1"/>
</dbReference>
<reference evidence="2 3" key="1">
    <citation type="submission" date="2013-07" db="EMBL/GenBank/DDBJ databases">
        <authorList>
            <person name="Weinstock G."/>
            <person name="Sodergren E."/>
            <person name="Wylie T."/>
            <person name="Fulton L."/>
            <person name="Fulton R."/>
            <person name="Fronick C."/>
            <person name="O'Laughlin M."/>
            <person name="Godfrey J."/>
            <person name="Miner T."/>
            <person name="Herter B."/>
            <person name="Appelbaum E."/>
            <person name="Cordes M."/>
            <person name="Lek S."/>
            <person name="Wollam A."/>
            <person name="Pepin K.H."/>
            <person name="Palsikar V.B."/>
            <person name="Mitreva M."/>
            <person name="Wilson R.K."/>
        </authorList>
    </citation>
    <scope>NUCLEOTIDE SEQUENCE [LARGE SCALE GENOMIC DNA]</scope>
    <source>
        <strain evidence="2 3">ATCC 14940</strain>
    </source>
</reference>
<evidence type="ECO:0000259" key="1">
    <source>
        <dbReference type="Pfam" id="PF03417"/>
    </source>
</evidence>
<dbReference type="NCBIfam" id="NF040521">
    <property type="entry name" value="C45_proenzyme"/>
    <property type="match status" value="1"/>
</dbReference>
<dbReference type="Proteomes" id="UP000016491">
    <property type="component" value="Unassembled WGS sequence"/>
</dbReference>
<dbReference type="AlphaFoldDB" id="A0ABC9U3D3"/>
<feature type="domain" description="Peptidase C45 hydrolase" evidence="1">
    <location>
        <begin position="114"/>
        <end position="342"/>
    </location>
</feature>
<dbReference type="PANTHER" id="PTHR34180:SF1">
    <property type="entry name" value="BETA-ALANYL-DOPAMINE_CARCININE HYDROLASE"/>
    <property type="match status" value="1"/>
</dbReference>
<dbReference type="Gene3D" id="3.60.60.10">
    <property type="entry name" value="Penicillin V Acylase, Chain A"/>
    <property type="match status" value="1"/>
</dbReference>
<dbReference type="Pfam" id="PF03417">
    <property type="entry name" value="AAT"/>
    <property type="match status" value="1"/>
</dbReference>
<proteinExistence type="predicted"/>
<evidence type="ECO:0000313" key="3">
    <source>
        <dbReference type="Proteomes" id="UP000016491"/>
    </source>
</evidence>
<name>A0ABC9U3D3_CLOSY</name>
<dbReference type="InterPro" id="IPR047801">
    <property type="entry name" value="Peptidase_C45"/>
</dbReference>
<dbReference type="EMBL" id="AWSU01000040">
    <property type="protein sequence ID" value="ERI80047.1"/>
    <property type="molecule type" value="Genomic_DNA"/>
</dbReference>
<protein>
    <submittedName>
        <fullName evidence="2">Acyl-coenzyme A:6-aminopenicillanic acid acyl-transferase</fullName>
    </submittedName>
</protein>
<dbReference type="InterPro" id="IPR047794">
    <property type="entry name" value="C45_proenzyme-like"/>
</dbReference>
<dbReference type="RefSeq" id="WP_021640525.1">
    <property type="nucleotide sequence ID" value="NZ_KE992790.1"/>
</dbReference>
<sequence length="352" mass="40013">MKTVISVSGTPYEQGVQEGKKLREIIEKNVALVRERMERDSLNNDRYRKFVERNLGFMERCHQDLYQEMKGISDGSGISFEDIIYLNIPAYFMSEYFNQECSMLMVRGKATVDGNTYVIKNRDMSMYIEQAVIKREYPNGLKMVEINGAGTVTYPACGMNSYGLGVTNTGFWSVKAPSDVERVDAAHIFLNAHLLLSECKTAKEALEYVKKSPRLNGLNVIIVDTKDAYCVEMTKDDVAVQEDDGSGVLYRANHYVSDKLKHLNPDITQYTSTYKRYERIGELVGERYGKLRFQDLFRIMSDHENGQNCICRHPHDGVPAKTVSTSMFVLEDSEAWATIGNPCENLRFVSLG</sequence>
<organism evidence="2 3">
    <name type="scientific">[Clostridium] symbiosum ATCC 14940</name>
    <dbReference type="NCBI Taxonomy" id="411472"/>
    <lineage>
        <taxon>Bacteria</taxon>
        <taxon>Bacillati</taxon>
        <taxon>Bacillota</taxon>
        <taxon>Clostridia</taxon>
        <taxon>Lachnospirales</taxon>
        <taxon>Lachnospiraceae</taxon>
        <taxon>Otoolea</taxon>
    </lineage>
</organism>
<comment type="caution">
    <text evidence="2">The sequence shown here is derived from an EMBL/GenBank/DDBJ whole genome shotgun (WGS) entry which is preliminary data.</text>
</comment>
<gene>
    <name evidence="2" type="ORF">CLOSYM_00519</name>
</gene>